<feature type="transmembrane region" description="Helical" evidence="1">
    <location>
        <begin position="12"/>
        <end position="34"/>
    </location>
</feature>
<name>A0A485DBN6_RAOPL</name>
<proteinExistence type="predicted"/>
<keyword evidence="1" id="KW-0472">Membrane</keyword>
<gene>
    <name evidence="2" type="primary">ybaL_2</name>
    <name evidence="2" type="ORF">NCTC12998_07878</name>
</gene>
<dbReference type="AlphaFoldDB" id="A0A485DBN6"/>
<sequence>MLFDPMILLEQPLAVLATLAIIIFGKSVVAFFLVRMFGHSPRTALTIRQPRANR</sequence>
<keyword evidence="1" id="KW-1133">Transmembrane helix</keyword>
<evidence type="ECO:0000313" key="3">
    <source>
        <dbReference type="Proteomes" id="UP000345637"/>
    </source>
</evidence>
<protein>
    <submittedName>
        <fullName evidence="2">Inner membrane protein ybaL</fullName>
    </submittedName>
</protein>
<evidence type="ECO:0000256" key="1">
    <source>
        <dbReference type="SAM" id="Phobius"/>
    </source>
</evidence>
<reference evidence="2 3" key="1">
    <citation type="submission" date="2019-03" db="EMBL/GenBank/DDBJ databases">
        <authorList>
            <consortium name="Pathogen Informatics"/>
        </authorList>
    </citation>
    <scope>NUCLEOTIDE SEQUENCE [LARGE SCALE GENOMIC DNA]</scope>
    <source>
        <strain evidence="2 3">NCTC12998</strain>
    </source>
</reference>
<accession>A0A485DBN6</accession>
<dbReference type="Proteomes" id="UP000345637">
    <property type="component" value="Unassembled WGS sequence"/>
</dbReference>
<evidence type="ECO:0000313" key="2">
    <source>
        <dbReference type="EMBL" id="VFS94177.1"/>
    </source>
</evidence>
<dbReference type="EMBL" id="CAADJE010000044">
    <property type="protein sequence ID" value="VFS94177.1"/>
    <property type="molecule type" value="Genomic_DNA"/>
</dbReference>
<keyword evidence="1" id="KW-0812">Transmembrane</keyword>
<organism evidence="2 3">
    <name type="scientific">Raoultella planticola</name>
    <name type="common">Klebsiella planticola</name>
    <dbReference type="NCBI Taxonomy" id="575"/>
    <lineage>
        <taxon>Bacteria</taxon>
        <taxon>Pseudomonadati</taxon>
        <taxon>Pseudomonadota</taxon>
        <taxon>Gammaproteobacteria</taxon>
        <taxon>Enterobacterales</taxon>
        <taxon>Enterobacteriaceae</taxon>
        <taxon>Klebsiella/Raoultella group</taxon>
        <taxon>Raoultella</taxon>
    </lineage>
</organism>